<feature type="signal peptide" evidence="1">
    <location>
        <begin position="1"/>
        <end position="31"/>
    </location>
</feature>
<feature type="chain" id="PRO_5032991739" evidence="1">
    <location>
        <begin position="32"/>
        <end position="81"/>
    </location>
</feature>
<dbReference type="EMBL" id="JACEFO010002316">
    <property type="protein sequence ID" value="KAF8666129.1"/>
    <property type="molecule type" value="Genomic_DNA"/>
</dbReference>
<evidence type="ECO:0000313" key="2">
    <source>
        <dbReference type="EMBL" id="KAF8666129.1"/>
    </source>
</evidence>
<sequence>MALLVKLGTSVLLFAALVVAMSFVLFSCSSAAGHCSPVVPCNATTCFEYCQKNNYKNFQTSCSPGQYYPICCCWTRGAALL</sequence>
<accession>A0A835AR37</accession>
<evidence type="ECO:0000313" key="3">
    <source>
        <dbReference type="Proteomes" id="UP000636709"/>
    </source>
</evidence>
<dbReference type="Proteomes" id="UP000636709">
    <property type="component" value="Unassembled WGS sequence"/>
</dbReference>
<keyword evidence="3" id="KW-1185">Reference proteome</keyword>
<organism evidence="2 3">
    <name type="scientific">Digitaria exilis</name>
    <dbReference type="NCBI Taxonomy" id="1010633"/>
    <lineage>
        <taxon>Eukaryota</taxon>
        <taxon>Viridiplantae</taxon>
        <taxon>Streptophyta</taxon>
        <taxon>Embryophyta</taxon>
        <taxon>Tracheophyta</taxon>
        <taxon>Spermatophyta</taxon>
        <taxon>Magnoliopsida</taxon>
        <taxon>Liliopsida</taxon>
        <taxon>Poales</taxon>
        <taxon>Poaceae</taxon>
        <taxon>PACMAD clade</taxon>
        <taxon>Panicoideae</taxon>
        <taxon>Panicodae</taxon>
        <taxon>Paniceae</taxon>
        <taxon>Anthephorinae</taxon>
        <taxon>Digitaria</taxon>
    </lineage>
</organism>
<reference evidence="2" key="1">
    <citation type="submission" date="2020-07" db="EMBL/GenBank/DDBJ databases">
        <title>Genome sequence and genetic diversity analysis of an under-domesticated orphan crop, white fonio (Digitaria exilis).</title>
        <authorList>
            <person name="Bennetzen J.L."/>
            <person name="Chen S."/>
            <person name="Ma X."/>
            <person name="Wang X."/>
            <person name="Yssel A.E.J."/>
            <person name="Chaluvadi S.R."/>
            <person name="Johnson M."/>
            <person name="Gangashetty P."/>
            <person name="Hamidou F."/>
            <person name="Sanogo M.D."/>
            <person name="Zwaenepoel A."/>
            <person name="Wallace J."/>
            <person name="Van De Peer Y."/>
            <person name="Van Deynze A."/>
        </authorList>
    </citation>
    <scope>NUCLEOTIDE SEQUENCE</scope>
    <source>
        <tissue evidence="2">Leaves</tissue>
    </source>
</reference>
<evidence type="ECO:0000256" key="1">
    <source>
        <dbReference type="SAM" id="SignalP"/>
    </source>
</evidence>
<gene>
    <name evidence="2" type="ORF">HU200_053845</name>
</gene>
<dbReference type="AlphaFoldDB" id="A0A835AR37"/>
<dbReference type="Gramene" id="Dexi7A01G0001500.1">
    <property type="protein sequence ID" value="Dexi7A01G0001500.1:cds"/>
    <property type="gene ID" value="Dexi7A01G0001500"/>
</dbReference>
<keyword evidence="1" id="KW-0732">Signal</keyword>
<comment type="caution">
    <text evidence="2">The sequence shown here is derived from an EMBL/GenBank/DDBJ whole genome shotgun (WGS) entry which is preliminary data.</text>
</comment>
<dbReference type="PROSITE" id="PS51257">
    <property type="entry name" value="PROKAR_LIPOPROTEIN"/>
    <property type="match status" value="1"/>
</dbReference>
<dbReference type="OrthoDB" id="686618at2759"/>
<protein>
    <submittedName>
        <fullName evidence="2">Uncharacterized protein</fullName>
    </submittedName>
</protein>
<proteinExistence type="predicted"/>
<name>A0A835AR37_9POAL</name>